<protein>
    <submittedName>
        <fullName evidence="1">CYIR protein</fullName>
    </submittedName>
</protein>
<dbReference type="KEGG" id="pcy:PCYB_005200"/>
<feature type="non-terminal residue" evidence="1">
    <location>
        <position position="48"/>
    </location>
</feature>
<proteinExistence type="predicted"/>
<accession>K6UFA7</accession>
<feature type="non-terminal residue" evidence="1">
    <location>
        <position position="1"/>
    </location>
</feature>
<evidence type="ECO:0000313" key="1">
    <source>
        <dbReference type="EMBL" id="GAB69771.1"/>
    </source>
</evidence>
<dbReference type="VEuPathDB" id="PlasmoDB:PCYB_005200"/>
<dbReference type="RefSeq" id="XP_004227989.1">
    <property type="nucleotide sequence ID" value="XM_004227941.1"/>
</dbReference>
<sequence length="48" mass="5697">DIFSKSLDNNYEHGNILNRNIHRLLAEYELHRELRYAEADGQLSHDCI</sequence>
<dbReference type="OrthoDB" id="389438at2759"/>
<keyword evidence="2" id="KW-1185">Reference proteome</keyword>
<organism evidence="1 2">
    <name type="scientific">Plasmodium cynomolgi (strain B)</name>
    <dbReference type="NCBI Taxonomy" id="1120755"/>
    <lineage>
        <taxon>Eukaryota</taxon>
        <taxon>Sar</taxon>
        <taxon>Alveolata</taxon>
        <taxon>Apicomplexa</taxon>
        <taxon>Aconoidasida</taxon>
        <taxon>Haemosporida</taxon>
        <taxon>Plasmodiidae</taxon>
        <taxon>Plasmodium</taxon>
        <taxon>Plasmodium (Plasmodium)</taxon>
    </lineage>
</organism>
<dbReference type="GeneID" id="14696313"/>
<dbReference type="AlphaFoldDB" id="K6UFA7"/>
<reference evidence="1 2" key="1">
    <citation type="journal article" date="2012" name="Nat. Genet.">
        <title>Plasmodium cynomolgi genome sequences provide insight into Plasmodium vivax and the monkey malaria clade.</title>
        <authorList>
            <person name="Tachibana S."/>
            <person name="Sullivan S.A."/>
            <person name="Kawai S."/>
            <person name="Nakamura S."/>
            <person name="Kim H.R."/>
            <person name="Goto N."/>
            <person name="Arisue N."/>
            <person name="Palacpac N.M.Q."/>
            <person name="Honma H."/>
            <person name="Yagi M."/>
            <person name="Tougan T."/>
            <person name="Katakai Y."/>
            <person name="Kaneko O."/>
            <person name="Mita T."/>
            <person name="Kita K."/>
            <person name="Yasutomi Y."/>
            <person name="Sutton P.L."/>
            <person name="Shakhbatyan R."/>
            <person name="Horii T."/>
            <person name="Yasunaga T."/>
            <person name="Barnwell J.W."/>
            <person name="Escalante A.A."/>
            <person name="Carlton J.M."/>
            <person name="Tanabe K."/>
        </authorList>
    </citation>
    <scope>NUCLEOTIDE SEQUENCE [LARGE SCALE GENOMIC DNA]</scope>
    <source>
        <strain evidence="1 2">B</strain>
    </source>
</reference>
<name>K6UFA7_PLACD</name>
<gene>
    <name evidence="1" type="ORF">PCYB_005200</name>
</gene>
<dbReference type="Proteomes" id="UP000006319">
    <property type="component" value="Unassembled WGS sequence"/>
</dbReference>
<dbReference type="EMBL" id="DF157795">
    <property type="protein sequence ID" value="GAB69771.1"/>
    <property type="molecule type" value="Genomic_DNA"/>
</dbReference>
<evidence type="ECO:0000313" key="2">
    <source>
        <dbReference type="Proteomes" id="UP000006319"/>
    </source>
</evidence>